<evidence type="ECO:0000256" key="8">
    <source>
        <dbReference type="ARBA" id="ARBA00022679"/>
    </source>
</evidence>
<comment type="similarity">
    <text evidence="4 10">Belongs to the class-III pyridoxal-phosphate-dependent aminotransferase family.</text>
</comment>
<organism evidence="11">
    <name type="scientific">Octactis speculum</name>
    <dbReference type="NCBI Taxonomy" id="3111310"/>
    <lineage>
        <taxon>Eukaryota</taxon>
        <taxon>Sar</taxon>
        <taxon>Stramenopiles</taxon>
        <taxon>Ochrophyta</taxon>
        <taxon>Dictyochophyceae</taxon>
        <taxon>Dictyochales</taxon>
        <taxon>Dictyochaceae</taxon>
        <taxon>Octactis</taxon>
    </lineage>
</organism>
<dbReference type="InterPro" id="IPR015424">
    <property type="entry name" value="PyrdxlP-dep_Trfase"/>
</dbReference>
<evidence type="ECO:0000256" key="5">
    <source>
        <dbReference type="ARBA" id="ARBA00012919"/>
    </source>
</evidence>
<dbReference type="GO" id="GO:0003992">
    <property type="term" value="F:N2-acetyl-L-ornithine:2-oxoglutarate 5-aminotransferase activity"/>
    <property type="evidence" value="ECO:0007669"/>
    <property type="project" value="UniProtKB-EC"/>
</dbReference>
<accession>A0A7S2CEB1</accession>
<dbReference type="HAMAP" id="MF_01107">
    <property type="entry name" value="ArgD_aminotrans_3"/>
    <property type="match status" value="1"/>
</dbReference>
<dbReference type="AlphaFoldDB" id="A0A7S2CEB1"/>
<dbReference type="GO" id="GO:0006526">
    <property type="term" value="P:L-arginine biosynthetic process"/>
    <property type="evidence" value="ECO:0007669"/>
    <property type="project" value="UniProtKB-UniPathway"/>
</dbReference>
<dbReference type="SUPFAM" id="SSF53383">
    <property type="entry name" value="PLP-dependent transferases"/>
    <property type="match status" value="1"/>
</dbReference>
<dbReference type="InterPro" id="IPR004636">
    <property type="entry name" value="AcOrn/SuccOrn_fam"/>
</dbReference>
<comment type="subcellular location">
    <subcellularLocation>
        <location evidence="2">Mitochondrion</location>
    </subcellularLocation>
</comment>
<dbReference type="PIRSF" id="PIRSF000521">
    <property type="entry name" value="Transaminase_4ab_Lys_Orn"/>
    <property type="match status" value="1"/>
</dbReference>
<dbReference type="UniPathway" id="UPA00068">
    <property type="reaction ID" value="UER00109"/>
</dbReference>
<dbReference type="GO" id="GO:0030170">
    <property type="term" value="F:pyridoxal phosphate binding"/>
    <property type="evidence" value="ECO:0007669"/>
    <property type="project" value="InterPro"/>
</dbReference>
<dbReference type="InterPro" id="IPR015422">
    <property type="entry name" value="PyrdxlP-dep_Trfase_small"/>
</dbReference>
<evidence type="ECO:0000256" key="3">
    <source>
        <dbReference type="ARBA" id="ARBA00005024"/>
    </source>
</evidence>
<dbReference type="NCBIfam" id="NF002325">
    <property type="entry name" value="PRK01278.1"/>
    <property type="match status" value="1"/>
</dbReference>
<reference evidence="11" key="1">
    <citation type="submission" date="2021-01" db="EMBL/GenBank/DDBJ databases">
        <authorList>
            <person name="Corre E."/>
            <person name="Pelletier E."/>
            <person name="Niang G."/>
            <person name="Scheremetjew M."/>
            <person name="Finn R."/>
            <person name="Kale V."/>
            <person name="Holt S."/>
            <person name="Cochrane G."/>
            <person name="Meng A."/>
            <person name="Brown T."/>
            <person name="Cohen L."/>
        </authorList>
    </citation>
    <scope>NUCLEOTIDE SEQUENCE</scope>
    <source>
        <strain evidence="11">CCMP1381</strain>
    </source>
</reference>
<protein>
    <recommendedName>
        <fullName evidence="5">acetylornithine transaminase</fullName>
        <ecNumber evidence="5">2.6.1.11</ecNumber>
    </recommendedName>
</protein>
<dbReference type="EC" id="2.6.1.11" evidence="5"/>
<evidence type="ECO:0000256" key="9">
    <source>
        <dbReference type="ARBA" id="ARBA00022898"/>
    </source>
</evidence>
<dbReference type="CDD" id="cd00610">
    <property type="entry name" value="OAT_like"/>
    <property type="match status" value="1"/>
</dbReference>
<comment type="cofactor">
    <cofactor evidence="1">
        <name>pyridoxal 5'-phosphate</name>
        <dbReference type="ChEBI" id="CHEBI:597326"/>
    </cofactor>
</comment>
<dbReference type="Pfam" id="PF00202">
    <property type="entry name" value="Aminotran_3"/>
    <property type="match status" value="1"/>
</dbReference>
<dbReference type="PROSITE" id="PS00600">
    <property type="entry name" value="AA_TRANSFER_CLASS_3"/>
    <property type="match status" value="1"/>
</dbReference>
<proteinExistence type="inferred from homology"/>
<dbReference type="PANTHER" id="PTHR11986:SF79">
    <property type="entry name" value="ACETYLORNITHINE AMINOTRANSFERASE, MITOCHONDRIAL"/>
    <property type="match status" value="1"/>
</dbReference>
<evidence type="ECO:0000313" key="11">
    <source>
        <dbReference type="EMBL" id="CAD9422768.1"/>
    </source>
</evidence>
<dbReference type="EMBL" id="HBGS01027720">
    <property type="protein sequence ID" value="CAD9422768.1"/>
    <property type="molecule type" value="Transcribed_RNA"/>
</dbReference>
<dbReference type="Gene3D" id="3.90.1150.10">
    <property type="entry name" value="Aspartate Aminotransferase, domain 1"/>
    <property type="match status" value="1"/>
</dbReference>
<keyword evidence="8" id="KW-0808">Transferase</keyword>
<dbReference type="InterPro" id="IPR005814">
    <property type="entry name" value="Aminotrans_3"/>
</dbReference>
<dbReference type="NCBIfam" id="TIGR00707">
    <property type="entry name" value="argD"/>
    <property type="match status" value="1"/>
</dbReference>
<gene>
    <name evidence="11" type="ORF">DSPE1174_LOCUS14037</name>
</gene>
<dbReference type="GO" id="GO:0042802">
    <property type="term" value="F:identical protein binding"/>
    <property type="evidence" value="ECO:0007669"/>
    <property type="project" value="TreeGrafter"/>
</dbReference>
<dbReference type="InterPro" id="IPR049704">
    <property type="entry name" value="Aminotrans_3_PPA_site"/>
</dbReference>
<dbReference type="InterPro" id="IPR015421">
    <property type="entry name" value="PyrdxlP-dep_Trfase_major"/>
</dbReference>
<dbReference type="PANTHER" id="PTHR11986">
    <property type="entry name" value="AMINOTRANSFERASE CLASS III"/>
    <property type="match status" value="1"/>
</dbReference>
<sequence>MTTYGRYPITMVRGEGTHLWDDTGKEYIDFVAGISTCCLGHAHPALAAAVTKQINTVHHVSNLYYIPQQGKLAEWLVRNSPADRAFFCNSGAEANEAAIKLARKHASTVLGLDDPVIITALNSFHGRTLGALSATGQEKYQKGFGPLVPGFTHVPYNDIDALRKCADEITQSSSAGRGVAAIMLEALQGEGGIRPGDKDFFKEARKICDETGALLICDEVQVGMGRTGELWGFENTGVEPDVFTLAKALGAGVPIGCMMSKASCAVFEAGDHASTYGGNPLACAAGLAVTHAIDNDGLIANVVARGAQLKLGLEELIQEHPRLLKEARGWGLIQGLEISEDSGVTAGQMVGAAIEEGLLLVPAGTHVVRFVPPLVVTEDDVTEALTIIKKVIIGFEKASDV</sequence>
<evidence type="ECO:0000256" key="2">
    <source>
        <dbReference type="ARBA" id="ARBA00004173"/>
    </source>
</evidence>
<dbReference type="Gene3D" id="3.40.640.10">
    <property type="entry name" value="Type I PLP-dependent aspartate aminotransferase-like (Major domain)"/>
    <property type="match status" value="1"/>
</dbReference>
<evidence type="ECO:0000256" key="1">
    <source>
        <dbReference type="ARBA" id="ARBA00001933"/>
    </source>
</evidence>
<keyword evidence="7" id="KW-0028">Amino-acid biosynthesis</keyword>
<name>A0A7S2CEB1_9STRA</name>
<dbReference type="GO" id="GO:0005739">
    <property type="term" value="C:mitochondrion"/>
    <property type="evidence" value="ECO:0007669"/>
    <property type="project" value="UniProtKB-SubCell"/>
</dbReference>
<dbReference type="InterPro" id="IPR050103">
    <property type="entry name" value="Class-III_PLP-dep_AT"/>
</dbReference>
<evidence type="ECO:0000256" key="6">
    <source>
        <dbReference type="ARBA" id="ARBA00022576"/>
    </source>
</evidence>
<evidence type="ECO:0000256" key="10">
    <source>
        <dbReference type="RuleBase" id="RU003560"/>
    </source>
</evidence>
<comment type="pathway">
    <text evidence="3">Amino-acid biosynthesis; L-arginine biosynthesis; N(2)-acetyl-L-ornithine from L-glutamate: step 4/4.</text>
</comment>
<dbReference type="FunFam" id="3.40.640.10:FF:000004">
    <property type="entry name" value="Acetylornithine aminotransferase"/>
    <property type="match status" value="1"/>
</dbReference>
<keyword evidence="6" id="KW-0032">Aminotransferase</keyword>
<keyword evidence="9 10" id="KW-0663">Pyridoxal phosphate</keyword>
<evidence type="ECO:0000256" key="4">
    <source>
        <dbReference type="ARBA" id="ARBA00008954"/>
    </source>
</evidence>
<evidence type="ECO:0000256" key="7">
    <source>
        <dbReference type="ARBA" id="ARBA00022605"/>
    </source>
</evidence>